<dbReference type="AlphaFoldDB" id="A0A1I4WR89"/>
<dbReference type="Proteomes" id="UP000183287">
    <property type="component" value="Unassembled WGS sequence"/>
</dbReference>
<reference evidence="2" key="1">
    <citation type="submission" date="2016-10" db="EMBL/GenBank/DDBJ databases">
        <authorList>
            <person name="Varghese N."/>
            <person name="Submissions S."/>
        </authorList>
    </citation>
    <scope>NUCLEOTIDE SEQUENCE [LARGE SCALE GENOMIC DNA]</scope>
    <source>
        <strain evidence="2">Nm44</strain>
    </source>
</reference>
<dbReference type="EMBL" id="FOUB01000116">
    <property type="protein sequence ID" value="SFN15630.1"/>
    <property type="molecule type" value="Genomic_DNA"/>
</dbReference>
<keyword evidence="2" id="KW-1185">Reference proteome</keyword>
<dbReference type="RefSeq" id="WP_074907300.1">
    <property type="nucleotide sequence ID" value="NZ_FOUB01000116.1"/>
</dbReference>
<accession>A0A1I4WR89</accession>
<dbReference type="OrthoDB" id="11639at914"/>
<evidence type="ECO:0000313" key="2">
    <source>
        <dbReference type="Proteomes" id="UP000183287"/>
    </source>
</evidence>
<gene>
    <name evidence="1" type="ORF">SAMN05421863_11166</name>
</gene>
<protein>
    <submittedName>
        <fullName evidence="1">Uncharacterized protein</fullName>
    </submittedName>
</protein>
<proteinExistence type="predicted"/>
<sequence length="165" mass="19195">MKDYEKYGIPDDLYLNNEFMIPEYSFIHIIHDESSLDTGSAALNNWDRALWGAAEYWTVLEASLLMAGLNPDNANLYAVGEKCTRDNDGLPITTNYFWLNEPQLLAAKDYLFLFERSPLNPKALPIDWIKYYKHKIFGKSIQHELIESYAEDWIVYFDIKNGVIN</sequence>
<organism evidence="1 2">
    <name type="scientific">Nitrosomonas communis</name>
    <dbReference type="NCBI Taxonomy" id="44574"/>
    <lineage>
        <taxon>Bacteria</taxon>
        <taxon>Pseudomonadati</taxon>
        <taxon>Pseudomonadota</taxon>
        <taxon>Betaproteobacteria</taxon>
        <taxon>Nitrosomonadales</taxon>
        <taxon>Nitrosomonadaceae</taxon>
        <taxon>Nitrosomonas</taxon>
    </lineage>
</organism>
<evidence type="ECO:0000313" key="1">
    <source>
        <dbReference type="EMBL" id="SFN15630.1"/>
    </source>
</evidence>
<name>A0A1I4WR89_9PROT</name>